<name>A0A8S0Y6P0_9GAMM</name>
<evidence type="ECO:0000313" key="11">
    <source>
        <dbReference type="EMBL" id="CAA9891807.1"/>
    </source>
</evidence>
<comment type="similarity">
    <text evidence="3">Belongs to the FliH family.</text>
</comment>
<evidence type="ECO:0000259" key="10">
    <source>
        <dbReference type="Pfam" id="PF02108"/>
    </source>
</evidence>
<comment type="caution">
    <text evidence="11">The sequence shown here is derived from an EMBL/GenBank/DDBJ whole genome shotgun (WGS) entry which is preliminary data.</text>
</comment>
<dbReference type="GO" id="GO:0009288">
    <property type="term" value="C:bacterial-type flagellum"/>
    <property type="evidence" value="ECO:0007669"/>
    <property type="project" value="InterPro"/>
</dbReference>
<keyword evidence="11" id="KW-0282">Flagellum</keyword>
<organism evidence="11 12">
    <name type="scientific">Candidatus Methylobacter favarea</name>
    <dbReference type="NCBI Taxonomy" id="2707345"/>
    <lineage>
        <taxon>Bacteria</taxon>
        <taxon>Pseudomonadati</taxon>
        <taxon>Pseudomonadota</taxon>
        <taxon>Gammaproteobacteria</taxon>
        <taxon>Methylococcales</taxon>
        <taxon>Methylococcaceae</taxon>
        <taxon>Methylobacter</taxon>
    </lineage>
</organism>
<evidence type="ECO:0000256" key="5">
    <source>
        <dbReference type="ARBA" id="ARBA00022448"/>
    </source>
</evidence>
<keyword evidence="12" id="KW-1185">Reference proteome</keyword>
<dbReference type="Proteomes" id="UP000494216">
    <property type="component" value="Unassembled WGS sequence"/>
</dbReference>
<dbReference type="InterPro" id="IPR000563">
    <property type="entry name" value="Flag_FliH"/>
</dbReference>
<evidence type="ECO:0000256" key="7">
    <source>
        <dbReference type="ARBA" id="ARBA00022795"/>
    </source>
</evidence>
<dbReference type="PRINTS" id="PR01003">
    <property type="entry name" value="FLGFLIH"/>
</dbReference>
<dbReference type="RefSeq" id="WP_174626629.1">
    <property type="nucleotide sequence ID" value="NZ_CADCXN010000080.1"/>
</dbReference>
<evidence type="ECO:0000256" key="6">
    <source>
        <dbReference type="ARBA" id="ARBA00022490"/>
    </source>
</evidence>
<dbReference type="GO" id="GO:0015031">
    <property type="term" value="P:protein transport"/>
    <property type="evidence" value="ECO:0007669"/>
    <property type="project" value="UniProtKB-KW"/>
</dbReference>
<keyword evidence="6" id="KW-0963">Cytoplasm</keyword>
<dbReference type="InterPro" id="IPR051472">
    <property type="entry name" value="T3SS_Stator/FliH"/>
</dbReference>
<keyword evidence="5" id="KW-0813">Transport</keyword>
<feature type="domain" description="Flagellar assembly protein FliH/Type III secretion system HrpE" evidence="10">
    <location>
        <begin position="93"/>
        <end position="218"/>
    </location>
</feature>
<comment type="subcellular location">
    <subcellularLocation>
        <location evidence="2">Cytoplasm</location>
    </subcellularLocation>
</comment>
<dbReference type="Pfam" id="PF02108">
    <property type="entry name" value="FliH"/>
    <property type="match status" value="1"/>
</dbReference>
<dbReference type="InterPro" id="IPR018035">
    <property type="entry name" value="Flagellar_FliH/T3SS_HrpE"/>
</dbReference>
<accession>A0A8S0Y6P0</accession>
<dbReference type="PANTHER" id="PTHR34982">
    <property type="entry name" value="YOP PROTEINS TRANSLOCATION PROTEIN L"/>
    <property type="match status" value="1"/>
</dbReference>
<dbReference type="GO" id="GO:0003774">
    <property type="term" value="F:cytoskeletal motor activity"/>
    <property type="evidence" value="ECO:0007669"/>
    <property type="project" value="InterPro"/>
</dbReference>
<keyword evidence="11" id="KW-0969">Cilium</keyword>
<evidence type="ECO:0000256" key="9">
    <source>
        <dbReference type="ARBA" id="ARBA00023225"/>
    </source>
</evidence>
<keyword evidence="11" id="KW-0966">Cell projection</keyword>
<keyword evidence="9" id="KW-1006">Bacterial flagellum protein export</keyword>
<keyword evidence="8" id="KW-0653">Protein transport</keyword>
<dbReference type="EMBL" id="CADCXN010000080">
    <property type="protein sequence ID" value="CAA9891807.1"/>
    <property type="molecule type" value="Genomic_DNA"/>
</dbReference>
<evidence type="ECO:0000256" key="8">
    <source>
        <dbReference type="ARBA" id="ARBA00022927"/>
    </source>
</evidence>
<dbReference type="PANTHER" id="PTHR34982:SF1">
    <property type="entry name" value="FLAGELLAR ASSEMBLY PROTEIN FLIH"/>
    <property type="match status" value="1"/>
</dbReference>
<sequence length="234" mass="25218">MNSSKAAGFSASELSALSLWDMPDVSGANVNGKSEPVSFEAEQAPVLTAGDIEAMQKQAYGEAFAQGKNEGFEQGFAEGSKRGYEENLHLMQKQAAEFVMLVDSLNQPLKTLDEEVEKELVKLAIGIATQLIRREIKLDPGQVVAAVRAGINVLPLSSQQISLHLHPEDAELVRAALSLDEMSPPWGVIEDPLITRGGCKVNTEVSHVDATIENRLTAVIATILGGEREQDRSP</sequence>
<dbReference type="GO" id="GO:0005829">
    <property type="term" value="C:cytosol"/>
    <property type="evidence" value="ECO:0007669"/>
    <property type="project" value="TreeGrafter"/>
</dbReference>
<evidence type="ECO:0000256" key="2">
    <source>
        <dbReference type="ARBA" id="ARBA00004496"/>
    </source>
</evidence>
<reference evidence="11 12" key="1">
    <citation type="submission" date="2020-02" db="EMBL/GenBank/DDBJ databases">
        <authorList>
            <person name="Hogendoorn C."/>
        </authorList>
    </citation>
    <scope>NUCLEOTIDE SEQUENCE [LARGE SCALE GENOMIC DNA]</scope>
    <source>
        <strain evidence="11">METHB21</strain>
    </source>
</reference>
<proteinExistence type="inferred from homology"/>
<dbReference type="GO" id="GO:0044781">
    <property type="term" value="P:bacterial-type flagellum organization"/>
    <property type="evidence" value="ECO:0007669"/>
    <property type="project" value="UniProtKB-KW"/>
</dbReference>
<dbReference type="GO" id="GO:0071973">
    <property type="term" value="P:bacterial-type flagellum-dependent cell motility"/>
    <property type="evidence" value="ECO:0007669"/>
    <property type="project" value="InterPro"/>
</dbReference>
<evidence type="ECO:0000313" key="12">
    <source>
        <dbReference type="Proteomes" id="UP000494216"/>
    </source>
</evidence>
<evidence type="ECO:0000256" key="1">
    <source>
        <dbReference type="ARBA" id="ARBA00003041"/>
    </source>
</evidence>
<keyword evidence="7" id="KW-1005">Bacterial flagellum biogenesis</keyword>
<evidence type="ECO:0000256" key="3">
    <source>
        <dbReference type="ARBA" id="ARBA00006602"/>
    </source>
</evidence>
<protein>
    <recommendedName>
        <fullName evidence="4">Flagellar assembly protein FliH</fullName>
    </recommendedName>
</protein>
<dbReference type="AlphaFoldDB" id="A0A8S0Y6P0"/>
<comment type="function">
    <text evidence="1">Needed for flagellar regrowth and assembly.</text>
</comment>
<evidence type="ECO:0000256" key="4">
    <source>
        <dbReference type="ARBA" id="ARBA00016507"/>
    </source>
</evidence>
<gene>
    <name evidence="11" type="ORF">METHB2_50078</name>
</gene>